<dbReference type="AlphaFoldDB" id="A0A4V2SWT7"/>
<keyword evidence="4" id="KW-1185">Reference proteome</keyword>
<dbReference type="SMART" id="SM00646">
    <property type="entry name" value="Ami_3"/>
    <property type="match status" value="1"/>
</dbReference>
<sequence>MKKKIIVSILLIVLSIGIGYQFLDLDIVNKVTAEDLRLKGKTIILDPGHGGMDQGTKGKKQGTIEKDLNLTVAKNIKKELEERTDAKVILTRDTDTSVLPELNQKKELQARADMVKKESADIYVSIHHDAYEDPNVEGITTHYTAFRSDDKKLAKLVQKAIFDQKIDSRDRGVKDSDYLVLRENTVPAILIELGFTSNESDEVRMNSKEFQDKAKKGIADGIIDFLSRK</sequence>
<dbReference type="RefSeq" id="WP_131849799.1">
    <property type="nucleotide sequence ID" value="NZ_SLXV01000050.1"/>
</dbReference>
<accession>A0A4V2SWT7</accession>
<evidence type="ECO:0000256" key="1">
    <source>
        <dbReference type="ARBA" id="ARBA00022801"/>
    </source>
</evidence>
<dbReference type="GO" id="GO:0009253">
    <property type="term" value="P:peptidoglycan catabolic process"/>
    <property type="evidence" value="ECO:0007669"/>
    <property type="project" value="InterPro"/>
</dbReference>
<dbReference type="PANTHER" id="PTHR30404">
    <property type="entry name" value="N-ACETYLMURAMOYL-L-ALANINE AMIDASE"/>
    <property type="match status" value="1"/>
</dbReference>
<gene>
    <name evidence="3" type="ORF">EDD57_15015</name>
</gene>
<evidence type="ECO:0000259" key="2">
    <source>
        <dbReference type="SMART" id="SM00646"/>
    </source>
</evidence>
<feature type="domain" description="MurNAc-LAA" evidence="2">
    <location>
        <begin position="112"/>
        <end position="223"/>
    </location>
</feature>
<organism evidence="3 4">
    <name type="scientific">Baia soyae</name>
    <dbReference type="NCBI Taxonomy" id="1544746"/>
    <lineage>
        <taxon>Bacteria</taxon>
        <taxon>Bacillati</taxon>
        <taxon>Bacillota</taxon>
        <taxon>Bacilli</taxon>
        <taxon>Bacillales</taxon>
        <taxon>Thermoactinomycetaceae</taxon>
        <taxon>Baia</taxon>
    </lineage>
</organism>
<dbReference type="PANTHER" id="PTHR30404:SF0">
    <property type="entry name" value="N-ACETYLMURAMOYL-L-ALANINE AMIDASE AMIC"/>
    <property type="match status" value="1"/>
</dbReference>
<dbReference type="EMBL" id="SLXV01000050">
    <property type="protein sequence ID" value="TCP63546.1"/>
    <property type="molecule type" value="Genomic_DNA"/>
</dbReference>
<dbReference type="Pfam" id="PF01520">
    <property type="entry name" value="Amidase_3"/>
    <property type="match status" value="1"/>
</dbReference>
<comment type="caution">
    <text evidence="3">The sequence shown here is derived from an EMBL/GenBank/DDBJ whole genome shotgun (WGS) entry which is preliminary data.</text>
</comment>
<dbReference type="OrthoDB" id="9806267at2"/>
<dbReference type="InterPro" id="IPR050695">
    <property type="entry name" value="N-acetylmuramoyl_amidase_3"/>
</dbReference>
<evidence type="ECO:0000313" key="4">
    <source>
        <dbReference type="Proteomes" id="UP000294746"/>
    </source>
</evidence>
<protein>
    <submittedName>
        <fullName evidence="3">N-acetylmuramoyl-L-alanine amidase</fullName>
    </submittedName>
</protein>
<reference evidence="3 4" key="1">
    <citation type="submission" date="2019-03" db="EMBL/GenBank/DDBJ databases">
        <title>Genomic Encyclopedia of Type Strains, Phase IV (KMG-IV): sequencing the most valuable type-strain genomes for metagenomic binning, comparative biology and taxonomic classification.</title>
        <authorList>
            <person name="Goeker M."/>
        </authorList>
    </citation>
    <scope>NUCLEOTIDE SEQUENCE [LARGE SCALE GENOMIC DNA]</scope>
    <source>
        <strain evidence="3 4">DSM 46831</strain>
    </source>
</reference>
<evidence type="ECO:0000313" key="3">
    <source>
        <dbReference type="EMBL" id="TCP63546.1"/>
    </source>
</evidence>
<proteinExistence type="predicted"/>
<dbReference type="Proteomes" id="UP000294746">
    <property type="component" value="Unassembled WGS sequence"/>
</dbReference>
<dbReference type="GO" id="GO:0030288">
    <property type="term" value="C:outer membrane-bounded periplasmic space"/>
    <property type="evidence" value="ECO:0007669"/>
    <property type="project" value="TreeGrafter"/>
</dbReference>
<keyword evidence="1" id="KW-0378">Hydrolase</keyword>
<dbReference type="CDD" id="cd02696">
    <property type="entry name" value="MurNAc-LAA"/>
    <property type="match status" value="1"/>
</dbReference>
<dbReference type="Gene3D" id="3.40.630.40">
    <property type="entry name" value="Zn-dependent exopeptidases"/>
    <property type="match status" value="1"/>
</dbReference>
<dbReference type="GO" id="GO:0008745">
    <property type="term" value="F:N-acetylmuramoyl-L-alanine amidase activity"/>
    <property type="evidence" value="ECO:0007669"/>
    <property type="project" value="InterPro"/>
</dbReference>
<name>A0A4V2SWT7_9BACL</name>
<dbReference type="SUPFAM" id="SSF53187">
    <property type="entry name" value="Zn-dependent exopeptidases"/>
    <property type="match status" value="1"/>
</dbReference>
<dbReference type="InterPro" id="IPR002508">
    <property type="entry name" value="MurNAc-LAA_cat"/>
</dbReference>